<comment type="caution">
    <text evidence="3">The sequence shown here is derived from an EMBL/GenBank/DDBJ whole genome shotgun (WGS) entry which is preliminary data.</text>
</comment>
<feature type="signal peptide" evidence="2">
    <location>
        <begin position="1"/>
        <end position="23"/>
    </location>
</feature>
<protein>
    <recommendedName>
        <fullName evidence="5">Legume lectin domain-containing protein</fullName>
    </recommendedName>
</protein>
<name>A0ABQ9KM86_HEVBR</name>
<evidence type="ECO:0008006" key="5">
    <source>
        <dbReference type="Google" id="ProtNLM"/>
    </source>
</evidence>
<gene>
    <name evidence="3" type="ORF">P3X46_031741</name>
</gene>
<evidence type="ECO:0000256" key="1">
    <source>
        <dbReference type="SAM" id="Phobius"/>
    </source>
</evidence>
<accession>A0ABQ9KM86</accession>
<organism evidence="3 4">
    <name type="scientific">Hevea brasiliensis</name>
    <name type="common">Para rubber tree</name>
    <name type="synonym">Siphonia brasiliensis</name>
    <dbReference type="NCBI Taxonomy" id="3981"/>
    <lineage>
        <taxon>Eukaryota</taxon>
        <taxon>Viridiplantae</taxon>
        <taxon>Streptophyta</taxon>
        <taxon>Embryophyta</taxon>
        <taxon>Tracheophyta</taxon>
        <taxon>Spermatophyta</taxon>
        <taxon>Magnoliopsida</taxon>
        <taxon>eudicotyledons</taxon>
        <taxon>Gunneridae</taxon>
        <taxon>Pentapetalae</taxon>
        <taxon>rosids</taxon>
        <taxon>fabids</taxon>
        <taxon>Malpighiales</taxon>
        <taxon>Euphorbiaceae</taxon>
        <taxon>Crotonoideae</taxon>
        <taxon>Micrandreae</taxon>
        <taxon>Hevea</taxon>
    </lineage>
</organism>
<evidence type="ECO:0000313" key="3">
    <source>
        <dbReference type="EMBL" id="KAJ9141172.1"/>
    </source>
</evidence>
<proteinExistence type="predicted"/>
<keyword evidence="2" id="KW-0732">Signal</keyword>
<dbReference type="EMBL" id="JARPOI010000017">
    <property type="protein sequence ID" value="KAJ9141172.1"/>
    <property type="molecule type" value="Genomic_DNA"/>
</dbReference>
<evidence type="ECO:0000256" key="2">
    <source>
        <dbReference type="SAM" id="SignalP"/>
    </source>
</evidence>
<evidence type="ECO:0000313" key="4">
    <source>
        <dbReference type="Proteomes" id="UP001174677"/>
    </source>
</evidence>
<sequence length="98" mass="10757">MAQIFSFLVISLLLLSQSLPSSANVGVVLNHHGGQLAVADNDLGSFHTRKLGIHIKRRARFAPRSARPKSSSNRTQLSSFHLIGSFLGYSLFLGFFML</sequence>
<reference evidence="3" key="1">
    <citation type="journal article" date="2023" name="Plant Biotechnol. J.">
        <title>Chromosome-level wild Hevea brasiliensis genome provides new tools for genomic-assisted breeding and valuable loci to elevate rubber yield.</title>
        <authorList>
            <person name="Cheng H."/>
            <person name="Song X."/>
            <person name="Hu Y."/>
            <person name="Wu T."/>
            <person name="Yang Q."/>
            <person name="An Z."/>
            <person name="Feng S."/>
            <person name="Deng Z."/>
            <person name="Wu W."/>
            <person name="Zeng X."/>
            <person name="Tu M."/>
            <person name="Wang X."/>
            <person name="Huang H."/>
        </authorList>
    </citation>
    <scope>NUCLEOTIDE SEQUENCE</scope>
    <source>
        <strain evidence="3">MT/VB/25A 57/8</strain>
    </source>
</reference>
<keyword evidence="1" id="KW-0812">Transmembrane</keyword>
<keyword evidence="4" id="KW-1185">Reference proteome</keyword>
<feature type="transmembrane region" description="Helical" evidence="1">
    <location>
        <begin position="77"/>
        <end position="97"/>
    </location>
</feature>
<feature type="chain" id="PRO_5045239468" description="Legume lectin domain-containing protein" evidence="2">
    <location>
        <begin position="24"/>
        <end position="98"/>
    </location>
</feature>
<keyword evidence="1" id="KW-1133">Transmembrane helix</keyword>
<keyword evidence="1" id="KW-0472">Membrane</keyword>
<dbReference type="Proteomes" id="UP001174677">
    <property type="component" value="Chromosome 17"/>
</dbReference>